<dbReference type="EMBL" id="MHNW01000024">
    <property type="protein sequence ID" value="OGZ53275.1"/>
    <property type="molecule type" value="Genomic_DNA"/>
</dbReference>
<evidence type="ECO:0000313" key="3">
    <source>
        <dbReference type="EMBL" id="OGZ53275.1"/>
    </source>
</evidence>
<dbReference type="GO" id="GO:0016757">
    <property type="term" value="F:glycosyltransferase activity"/>
    <property type="evidence" value="ECO:0007669"/>
    <property type="project" value="InterPro"/>
</dbReference>
<dbReference type="Pfam" id="PF00534">
    <property type="entry name" value="Glycos_transf_1"/>
    <property type="match status" value="1"/>
</dbReference>
<dbReference type="InterPro" id="IPR028098">
    <property type="entry name" value="Glyco_trans_4-like_N"/>
</dbReference>
<dbReference type="STRING" id="1802126.A3B25_00170"/>
<sequence>MRVLMTGLDKGLFGGGASGDVIERHRKYADLAGHLDIIVFAGNNYVQKEWSANLRVFPTGTNKFAHFRRAVDIALALHKSEPYDLVVTQDFTATVGLKLKKKLSLPWIVNTHSMFFSWNWLGFNPLSWYLFFSIKRAIKRADGFRVNNDEIRDKLVEWGINKPILVQPTPIDVERFKIQDLRFKNNESTTKILFVGRLVPQKNVAMLIRAVKNLKEDLELWIVGKGPEEEKLKKLAGRDSRIKFLGPKTIDELPVIFQAADIFVLPSNTESFGQVLLQAAAAGCAIIATATPGAKSILSNEKYGLLIPIGSRRHLEAALKNLVSKTFEREYWATQSATLADQYDPQKGFNNTIEFWRKIALKE</sequence>
<accession>A0A1G2GST0</accession>
<evidence type="ECO:0008006" key="5">
    <source>
        <dbReference type="Google" id="ProtNLM"/>
    </source>
</evidence>
<protein>
    <recommendedName>
        <fullName evidence="5">Glycosyltransferase subfamily 4-like N-terminal domain-containing protein</fullName>
    </recommendedName>
</protein>
<dbReference type="AlphaFoldDB" id="A0A1G2GST0"/>
<dbReference type="SUPFAM" id="SSF53756">
    <property type="entry name" value="UDP-Glycosyltransferase/glycogen phosphorylase"/>
    <property type="match status" value="1"/>
</dbReference>
<dbReference type="InterPro" id="IPR050194">
    <property type="entry name" value="Glycosyltransferase_grp1"/>
</dbReference>
<organism evidence="3 4">
    <name type="scientific">Candidatus Ryanbacteria bacterium RIFCSPLOWO2_01_FULL_48_26</name>
    <dbReference type="NCBI Taxonomy" id="1802126"/>
    <lineage>
        <taxon>Bacteria</taxon>
        <taxon>Candidatus Ryaniibacteriota</taxon>
    </lineage>
</organism>
<dbReference type="Pfam" id="PF13439">
    <property type="entry name" value="Glyco_transf_4"/>
    <property type="match status" value="1"/>
</dbReference>
<feature type="domain" description="Glycosyltransferase subfamily 4-like N-terminal" evidence="2">
    <location>
        <begin position="34"/>
        <end position="175"/>
    </location>
</feature>
<proteinExistence type="predicted"/>
<evidence type="ECO:0000259" key="2">
    <source>
        <dbReference type="Pfam" id="PF13439"/>
    </source>
</evidence>
<gene>
    <name evidence="3" type="ORF">A3B25_00170</name>
</gene>
<reference evidence="3 4" key="1">
    <citation type="journal article" date="2016" name="Nat. Commun.">
        <title>Thousands of microbial genomes shed light on interconnected biogeochemical processes in an aquifer system.</title>
        <authorList>
            <person name="Anantharaman K."/>
            <person name="Brown C.T."/>
            <person name="Hug L.A."/>
            <person name="Sharon I."/>
            <person name="Castelle C.J."/>
            <person name="Probst A.J."/>
            <person name="Thomas B.C."/>
            <person name="Singh A."/>
            <person name="Wilkins M.J."/>
            <person name="Karaoz U."/>
            <person name="Brodie E.L."/>
            <person name="Williams K.H."/>
            <person name="Hubbard S.S."/>
            <person name="Banfield J.F."/>
        </authorList>
    </citation>
    <scope>NUCLEOTIDE SEQUENCE [LARGE SCALE GENOMIC DNA]</scope>
</reference>
<evidence type="ECO:0000259" key="1">
    <source>
        <dbReference type="Pfam" id="PF00534"/>
    </source>
</evidence>
<name>A0A1G2GST0_9BACT</name>
<feature type="domain" description="Glycosyl transferase family 1" evidence="1">
    <location>
        <begin position="184"/>
        <end position="334"/>
    </location>
</feature>
<dbReference type="InterPro" id="IPR001296">
    <property type="entry name" value="Glyco_trans_1"/>
</dbReference>
<evidence type="ECO:0000313" key="4">
    <source>
        <dbReference type="Proteomes" id="UP000179106"/>
    </source>
</evidence>
<dbReference type="PANTHER" id="PTHR45947:SF3">
    <property type="entry name" value="SULFOQUINOVOSYL TRANSFERASE SQD2"/>
    <property type="match status" value="1"/>
</dbReference>
<comment type="caution">
    <text evidence="3">The sequence shown here is derived from an EMBL/GenBank/DDBJ whole genome shotgun (WGS) entry which is preliminary data.</text>
</comment>
<dbReference type="PANTHER" id="PTHR45947">
    <property type="entry name" value="SULFOQUINOVOSYL TRANSFERASE SQD2"/>
    <property type="match status" value="1"/>
</dbReference>
<dbReference type="Gene3D" id="3.40.50.2000">
    <property type="entry name" value="Glycogen Phosphorylase B"/>
    <property type="match status" value="2"/>
</dbReference>
<dbReference type="Proteomes" id="UP000179106">
    <property type="component" value="Unassembled WGS sequence"/>
</dbReference>